<dbReference type="AlphaFoldDB" id="A0A6J6F269"/>
<protein>
    <submittedName>
        <fullName evidence="1">Unannotated protein</fullName>
    </submittedName>
</protein>
<dbReference type="InterPro" id="IPR036388">
    <property type="entry name" value="WH-like_DNA-bd_sf"/>
</dbReference>
<gene>
    <name evidence="1" type="ORF">UFOPK1722_01085</name>
</gene>
<reference evidence="1" key="1">
    <citation type="submission" date="2020-05" db="EMBL/GenBank/DDBJ databases">
        <authorList>
            <person name="Chiriac C."/>
            <person name="Salcher M."/>
            <person name="Ghai R."/>
            <person name="Kavagutti S V."/>
        </authorList>
    </citation>
    <scope>NUCLEOTIDE SEQUENCE</scope>
</reference>
<dbReference type="Gene3D" id="1.10.10.10">
    <property type="entry name" value="Winged helix-like DNA-binding domain superfamily/Winged helix DNA-binding domain"/>
    <property type="match status" value="1"/>
</dbReference>
<name>A0A6J6F269_9ZZZZ</name>
<dbReference type="InterPro" id="IPR013324">
    <property type="entry name" value="RNA_pol_sigma_r3/r4-like"/>
</dbReference>
<accession>A0A6J6F269</accession>
<dbReference type="EMBL" id="CAEZTS010000090">
    <property type="protein sequence ID" value="CAB4581659.1"/>
    <property type="molecule type" value="Genomic_DNA"/>
</dbReference>
<dbReference type="SUPFAM" id="SSF88659">
    <property type="entry name" value="Sigma3 and sigma4 domains of RNA polymerase sigma factors"/>
    <property type="match status" value="1"/>
</dbReference>
<sequence length="199" mass="23094">MSSNQITTTMNDPDDVNAYLAELVEVLERMVGKRANLRLHQAEDFVRYFVAWAWGRPDLMDRYVPRALAAASFKQRLIDFLRQEGRQLPQGEYDPKTGKVRNAIWSLDHVLFEDDDSVFTFGDTLEGDDDWMERLLSNDVIARAVSVLTPEQREIFLLVEGMQYKVTEVANMFGYKREWTQRELGKARRAIADLAQAWN</sequence>
<evidence type="ECO:0000313" key="1">
    <source>
        <dbReference type="EMBL" id="CAB4581659.1"/>
    </source>
</evidence>
<organism evidence="1">
    <name type="scientific">freshwater metagenome</name>
    <dbReference type="NCBI Taxonomy" id="449393"/>
    <lineage>
        <taxon>unclassified sequences</taxon>
        <taxon>metagenomes</taxon>
        <taxon>ecological metagenomes</taxon>
    </lineage>
</organism>
<proteinExistence type="predicted"/>